<sequence length="86" mass="9031">MLGTLRAGWASGSIATPTPRERITAVLASILTAGARTGSLRADVDPGDVVTMLLGEFLSTTAAETPERIDRLLDLVLDALRPNGRT</sequence>
<organism evidence="2 3">
    <name type="scientific">Actinopolyspora mzabensis</name>
    <dbReference type="NCBI Taxonomy" id="995066"/>
    <lineage>
        <taxon>Bacteria</taxon>
        <taxon>Bacillati</taxon>
        <taxon>Actinomycetota</taxon>
        <taxon>Actinomycetes</taxon>
        <taxon>Actinopolysporales</taxon>
        <taxon>Actinopolysporaceae</taxon>
        <taxon>Actinopolyspora</taxon>
    </lineage>
</organism>
<dbReference type="Proteomes" id="UP000199213">
    <property type="component" value="Unassembled WGS sequence"/>
</dbReference>
<evidence type="ECO:0000259" key="1">
    <source>
        <dbReference type="Pfam" id="PF21597"/>
    </source>
</evidence>
<protein>
    <recommendedName>
        <fullName evidence="1">Transcriptional regulator SbtR-like C-terminal domain-containing protein</fullName>
    </recommendedName>
</protein>
<dbReference type="AlphaFoldDB" id="A0A1G9AHV5"/>
<name>A0A1G9AHV5_ACTMZ</name>
<gene>
    <name evidence="2" type="ORF">SAMN04487820_10655</name>
</gene>
<feature type="domain" description="Transcriptional regulator SbtR-like C-terminal" evidence="1">
    <location>
        <begin position="15"/>
        <end position="82"/>
    </location>
</feature>
<dbReference type="EMBL" id="FNFM01000006">
    <property type="protein sequence ID" value="SDK26851.1"/>
    <property type="molecule type" value="Genomic_DNA"/>
</dbReference>
<dbReference type="InterPro" id="IPR036271">
    <property type="entry name" value="Tet_transcr_reg_TetR-rel_C_sf"/>
</dbReference>
<keyword evidence="3" id="KW-1185">Reference proteome</keyword>
<dbReference type="Pfam" id="PF21597">
    <property type="entry name" value="TetR_C_43"/>
    <property type="match status" value="1"/>
</dbReference>
<proteinExistence type="predicted"/>
<evidence type="ECO:0000313" key="3">
    <source>
        <dbReference type="Proteomes" id="UP000199213"/>
    </source>
</evidence>
<evidence type="ECO:0000313" key="2">
    <source>
        <dbReference type="EMBL" id="SDK26851.1"/>
    </source>
</evidence>
<reference evidence="3" key="1">
    <citation type="submission" date="2016-10" db="EMBL/GenBank/DDBJ databases">
        <authorList>
            <person name="Varghese N."/>
            <person name="Submissions S."/>
        </authorList>
    </citation>
    <scope>NUCLEOTIDE SEQUENCE [LARGE SCALE GENOMIC DNA]</scope>
    <source>
        <strain evidence="3">DSM 45460</strain>
    </source>
</reference>
<accession>A0A1G9AHV5</accession>
<dbReference type="InterPro" id="IPR049445">
    <property type="entry name" value="TetR_SbtR-like_C"/>
</dbReference>
<dbReference type="Gene3D" id="1.10.357.10">
    <property type="entry name" value="Tetracycline Repressor, domain 2"/>
    <property type="match status" value="1"/>
</dbReference>
<dbReference type="SUPFAM" id="SSF48498">
    <property type="entry name" value="Tetracyclin repressor-like, C-terminal domain"/>
    <property type="match status" value="1"/>
</dbReference>